<keyword evidence="3" id="KW-0677">Repeat</keyword>
<dbReference type="Proteomes" id="UP001151752">
    <property type="component" value="Chromosome 16"/>
</dbReference>
<dbReference type="GO" id="GO:0005739">
    <property type="term" value="C:mitochondrion"/>
    <property type="evidence" value="ECO:0007669"/>
    <property type="project" value="UniProtKB-SubCell"/>
</dbReference>
<reference evidence="7" key="1">
    <citation type="submission" date="2022-11" db="EMBL/GenBank/DDBJ databases">
        <authorList>
            <person name="Hyden B.L."/>
            <person name="Feng K."/>
            <person name="Yates T."/>
            <person name="Jawdy S."/>
            <person name="Smart L.B."/>
            <person name="Muchero W."/>
        </authorList>
    </citation>
    <scope>NUCLEOTIDE SEQUENCE</scope>
    <source>
        <tissue evidence="7">Shoot tip</tissue>
    </source>
</reference>
<evidence type="ECO:0000256" key="3">
    <source>
        <dbReference type="ARBA" id="ARBA00022737"/>
    </source>
</evidence>
<dbReference type="GO" id="GO:0009451">
    <property type="term" value="P:RNA modification"/>
    <property type="evidence" value="ECO:0007669"/>
    <property type="project" value="InterPro"/>
</dbReference>
<organism evidence="7 8">
    <name type="scientific">Salix koriyanagi</name>
    <dbReference type="NCBI Taxonomy" id="2511006"/>
    <lineage>
        <taxon>Eukaryota</taxon>
        <taxon>Viridiplantae</taxon>
        <taxon>Streptophyta</taxon>
        <taxon>Embryophyta</taxon>
        <taxon>Tracheophyta</taxon>
        <taxon>Spermatophyta</taxon>
        <taxon>Magnoliopsida</taxon>
        <taxon>eudicotyledons</taxon>
        <taxon>Gunneridae</taxon>
        <taxon>Pentapetalae</taxon>
        <taxon>rosids</taxon>
        <taxon>fabids</taxon>
        <taxon>Malpighiales</taxon>
        <taxon>Salicaceae</taxon>
        <taxon>Saliceae</taxon>
        <taxon>Salix</taxon>
    </lineage>
</organism>
<keyword evidence="4" id="KW-0809">Transit peptide</keyword>
<dbReference type="AlphaFoldDB" id="A0A9Q0X4C5"/>
<comment type="caution">
    <text evidence="7">The sequence shown here is derived from an EMBL/GenBank/DDBJ whole genome shotgun (WGS) entry which is preliminary data.</text>
</comment>
<dbReference type="InterPro" id="IPR046960">
    <property type="entry name" value="PPR_At4g14850-like_plant"/>
</dbReference>
<proteinExistence type="inferred from homology"/>
<dbReference type="Gene3D" id="1.25.40.10">
    <property type="entry name" value="Tetratricopeptide repeat domain"/>
    <property type="match status" value="2"/>
</dbReference>
<dbReference type="PANTHER" id="PTHR24015">
    <property type="entry name" value="OS07G0578800 PROTEIN-RELATED"/>
    <property type="match status" value="1"/>
</dbReference>
<name>A0A9Q0X4C5_9ROSI</name>
<accession>A0A9Q0X4C5</accession>
<evidence type="ECO:0000256" key="6">
    <source>
        <dbReference type="PROSITE-ProRule" id="PRU00708"/>
    </source>
</evidence>
<dbReference type="PANTHER" id="PTHR24015:SF548">
    <property type="entry name" value="OS08G0340900 PROTEIN"/>
    <property type="match status" value="1"/>
</dbReference>
<dbReference type="InterPro" id="IPR011990">
    <property type="entry name" value="TPR-like_helical_dom_sf"/>
</dbReference>
<dbReference type="Pfam" id="PF13041">
    <property type="entry name" value="PPR_2"/>
    <property type="match status" value="2"/>
</dbReference>
<dbReference type="InterPro" id="IPR002885">
    <property type="entry name" value="PPR_rpt"/>
</dbReference>
<evidence type="ECO:0000256" key="4">
    <source>
        <dbReference type="ARBA" id="ARBA00022946"/>
    </source>
</evidence>
<protein>
    <submittedName>
        <fullName evidence="7">PENTATRICOPEPTIDE REPEAT-CONTAINING PROTEIN MITOCHONDRIAL-RELATED</fullName>
    </submittedName>
</protein>
<keyword evidence="8" id="KW-1185">Reference proteome</keyword>
<dbReference type="EMBL" id="JAPFFM010000001">
    <property type="protein sequence ID" value="KAJ6778726.1"/>
    <property type="molecule type" value="Genomic_DNA"/>
</dbReference>
<comment type="subcellular location">
    <subcellularLocation>
        <location evidence="1">Mitochondrion</location>
    </subcellularLocation>
</comment>
<feature type="repeat" description="PPR" evidence="6">
    <location>
        <begin position="75"/>
        <end position="109"/>
    </location>
</feature>
<gene>
    <name evidence="7" type="ORF">OIU74_002507</name>
</gene>
<evidence type="ECO:0000256" key="1">
    <source>
        <dbReference type="ARBA" id="ARBA00004173"/>
    </source>
</evidence>
<reference evidence="7" key="2">
    <citation type="journal article" date="2023" name="Int. J. Mol. Sci.">
        <title>De Novo Assembly and Annotation of 11 Diverse Shrub Willow (Salix) Genomes Reveals Novel Gene Organization in Sex-Linked Regions.</title>
        <authorList>
            <person name="Hyden B."/>
            <person name="Feng K."/>
            <person name="Yates T.B."/>
            <person name="Jawdy S."/>
            <person name="Cereghino C."/>
            <person name="Smart L.B."/>
            <person name="Muchero W."/>
        </authorList>
    </citation>
    <scope>NUCLEOTIDE SEQUENCE</scope>
    <source>
        <tissue evidence="7">Shoot tip</tissue>
    </source>
</reference>
<comment type="similarity">
    <text evidence="2">Belongs to the PPR family. PCMP-H subfamily.</text>
</comment>
<evidence type="ECO:0000256" key="5">
    <source>
        <dbReference type="ARBA" id="ARBA00023128"/>
    </source>
</evidence>
<evidence type="ECO:0000256" key="2">
    <source>
        <dbReference type="ARBA" id="ARBA00006643"/>
    </source>
</evidence>
<dbReference type="PROSITE" id="PS51375">
    <property type="entry name" value="PPR"/>
    <property type="match status" value="2"/>
</dbReference>
<evidence type="ECO:0000313" key="8">
    <source>
        <dbReference type="Proteomes" id="UP001151752"/>
    </source>
</evidence>
<dbReference type="NCBIfam" id="TIGR00756">
    <property type="entry name" value="PPR"/>
    <property type="match status" value="2"/>
</dbReference>
<dbReference type="FunFam" id="1.25.40.10:FF:000501">
    <property type="entry name" value="Putative pentatricopeptide repeat-containing protein mitochondrial"/>
    <property type="match status" value="1"/>
</dbReference>
<evidence type="ECO:0000313" key="7">
    <source>
        <dbReference type="EMBL" id="KAJ6778726.1"/>
    </source>
</evidence>
<dbReference type="GO" id="GO:0003723">
    <property type="term" value="F:RNA binding"/>
    <property type="evidence" value="ECO:0007669"/>
    <property type="project" value="InterPro"/>
</dbReference>
<dbReference type="FunFam" id="1.25.40.10:FF:000488">
    <property type="entry name" value="Pentatricopeptide repeat-containing protein, mitochondrial"/>
    <property type="match status" value="1"/>
</dbReference>
<sequence length="230" mass="25808">MAIQGPEIKFDGYNMLLNECVNKRAVREGQRVHAHMIKTCYLPPVYLSTRLIVLYTKCECLGSARHVFDEMPERNVVSWTAMISGYSQRGFASEALHLFVQMLRSDTEPNEFTFATVLTSCTGVLGFELGRQIHSLIIKRNYESHIFVGSSLLDMYAKAGGIHEAQGIFECLPERDVVSCTAIISGYAQLGLDEEALELFRRFQREGMSSNYVTYASLLTALLPAFGNRA</sequence>
<keyword evidence="5" id="KW-0496">Mitochondrion</keyword>
<feature type="repeat" description="PPR" evidence="6">
    <location>
        <begin position="176"/>
        <end position="210"/>
    </location>
</feature>